<dbReference type="NCBIfam" id="NF037965">
    <property type="entry name" value="HetZ_rel_2"/>
    <property type="match status" value="1"/>
</dbReference>
<evidence type="ECO:0000313" key="1">
    <source>
        <dbReference type="EMBL" id="ASC74189.1"/>
    </source>
</evidence>
<proteinExistence type="predicted"/>
<dbReference type="KEGG" id="hhg:XM38_051640"/>
<reference evidence="1 2" key="1">
    <citation type="journal article" date="2016" name="Biochim. Biophys. Acta">
        <title>Characterization of red-shifted phycobilisomes isolated from the chlorophyll f-containing cyanobacterium Halomicronema hongdechloris.</title>
        <authorList>
            <person name="Li Y."/>
            <person name="Lin Y."/>
            <person name="Garvey C.J."/>
            <person name="Birch D."/>
            <person name="Corkery R.W."/>
            <person name="Loughlin P.C."/>
            <person name="Scheer H."/>
            <person name="Willows R.D."/>
            <person name="Chen M."/>
        </authorList>
    </citation>
    <scope>NUCLEOTIDE SEQUENCE [LARGE SCALE GENOMIC DNA]</scope>
    <source>
        <strain evidence="1 2">C2206</strain>
    </source>
</reference>
<dbReference type="RefSeq" id="WP_088431384.1">
    <property type="nucleotide sequence ID" value="NZ_CP021983.2"/>
</dbReference>
<organism evidence="1 2">
    <name type="scientific">Halomicronema hongdechloris C2206</name>
    <dbReference type="NCBI Taxonomy" id="1641165"/>
    <lineage>
        <taxon>Bacteria</taxon>
        <taxon>Bacillati</taxon>
        <taxon>Cyanobacteriota</taxon>
        <taxon>Cyanophyceae</taxon>
        <taxon>Nodosilineales</taxon>
        <taxon>Nodosilineaceae</taxon>
        <taxon>Halomicronema</taxon>
    </lineage>
</organism>
<evidence type="ECO:0000313" key="2">
    <source>
        <dbReference type="Proteomes" id="UP000191901"/>
    </source>
</evidence>
<keyword evidence="2" id="KW-1185">Reference proteome</keyword>
<sequence>MTAADDLIQEWRQRLQQDCPDQGQAIRDSMVQWLVGETPEQLNHLAADELAIVKQALDYRYRILRQRYWGISADVAYQRLLRRLSSLFLIRSKIRTWIALSRDRKRTVQDVLQEVLQDMLQSDRHLRQQITWVARCSRQSWLRNLLTLATLEEYCLRPIRNQPLVVYRFVNYLRRSQKAGMTQVPTGELVRLVSDEVATDDPEASLSLLDVQALFHYQEQAAMTEQQILRAQVKQEFMTYLSQKLDHTATRWLELHLQGCSQDTIAQRLNLPVRQVYRLREKISYHAVRVFTLKEQPELVLNWLKISPSEHNLGLTPTQWEQFWASCNDLQRQIIEQFKQGQSIDAIAQQLNLSPKQVQSEWAQLYLEAQGWRSRTNESNG</sequence>
<name>A0A1Z3HV65_9CYAN</name>
<dbReference type="InterPro" id="IPR048033">
    <property type="entry name" value="HetZ-rel_2"/>
</dbReference>
<dbReference type="OrthoDB" id="417276at2"/>
<accession>A0A1Z3HV65</accession>
<evidence type="ECO:0008006" key="3">
    <source>
        <dbReference type="Google" id="ProtNLM"/>
    </source>
</evidence>
<gene>
    <name evidence="1" type="ORF">XM38_051640</name>
</gene>
<dbReference type="AlphaFoldDB" id="A0A1Z3HV65"/>
<dbReference type="EMBL" id="CP021983">
    <property type="protein sequence ID" value="ASC74189.1"/>
    <property type="molecule type" value="Genomic_DNA"/>
</dbReference>
<protein>
    <recommendedName>
        <fullName evidence="3">HetZ-related protein 2</fullName>
    </recommendedName>
</protein>
<dbReference type="Proteomes" id="UP000191901">
    <property type="component" value="Chromosome"/>
</dbReference>